<dbReference type="Pfam" id="PF09364">
    <property type="entry name" value="XFP_N"/>
    <property type="match status" value="1"/>
</dbReference>
<dbReference type="PROSITE" id="PS60002">
    <property type="entry name" value="PHOSPHOKETOLASE_1"/>
    <property type="match status" value="1"/>
</dbReference>
<evidence type="ECO:0000256" key="3">
    <source>
        <dbReference type="ARBA" id="ARBA00023052"/>
    </source>
</evidence>
<dbReference type="PANTHER" id="PTHR31273:SF1">
    <property type="entry name" value="PHOSPHOKETOLASE-RELATED"/>
    <property type="match status" value="1"/>
</dbReference>
<evidence type="ECO:0000256" key="4">
    <source>
        <dbReference type="ARBA" id="ARBA00023239"/>
    </source>
</evidence>
<proteinExistence type="inferred from homology"/>
<dbReference type="EMBL" id="LFIW01001857">
    <property type="protein sequence ID" value="KZL80600.1"/>
    <property type="molecule type" value="Genomic_DNA"/>
</dbReference>
<feature type="domain" description="Xylulose 5-phosphate/Fructose 6-phosphate phosphoketolase C-terminal" evidence="5">
    <location>
        <begin position="703"/>
        <end position="906"/>
    </location>
</feature>
<dbReference type="Gene3D" id="3.40.50.970">
    <property type="match status" value="2"/>
</dbReference>
<dbReference type="InterPro" id="IPR009014">
    <property type="entry name" value="Transketo_C/PFOR_II"/>
</dbReference>
<accession>A0A167AW80</accession>
<dbReference type="InterPro" id="IPR019790">
    <property type="entry name" value="Xul5P/Fru6P_PKetolase_CS"/>
</dbReference>
<dbReference type="SUPFAM" id="SSF52922">
    <property type="entry name" value="TK C-terminal domain-like"/>
    <property type="match status" value="1"/>
</dbReference>
<evidence type="ECO:0000259" key="5">
    <source>
        <dbReference type="Pfam" id="PF09363"/>
    </source>
</evidence>
<evidence type="ECO:0000256" key="1">
    <source>
        <dbReference type="ARBA" id="ARBA00001964"/>
    </source>
</evidence>
<keyword evidence="4" id="KW-0456">Lyase</keyword>
<feature type="domain" description="Xylulose 5-phosphate/Fructose 6-phosphate phosphoketolase N-terminal" evidence="6">
    <location>
        <begin position="139"/>
        <end position="496"/>
    </location>
</feature>
<dbReference type="InterPro" id="IPR018970">
    <property type="entry name" value="Xul5P/Fru6P_PKetolase_N"/>
</dbReference>
<sequence>LSVCATLDNARNYRRIVLAVTNSPQLPVGRYSEAQIKQRLHPVIRIPVCPPHHCQLHTYPCSTLSGQLHRSRTEATDERFFELSTLRHSVKSFEHQRTIHPVSKMAGQVLQKANPPPLPSHLPDNILDLVVKRDKKPLDERDAKSLRDFQNAACYIAAAMIFLRDNVLLESELKLEHIKPRLLGHWGTCPGLILVWSHLNRLIRNHDMDMIYVIGPGHGAPAALAALWLEGSLERFYPGEYDVSKQGLHNLITRFSVPGGFPSHINSETPGSIHEGGELGYALSVSFGAVMDNPELIVTCVVGDGEAESGPTAGAWHAIKYLDPKESGAVIPILHINGFKISERTIFGCMDDKEIVALFSGYGYQVCIVEDLEDINTDLSSALEWAVAEVKKIQKAARSGEAIAKPRWPMIALRTPKGWTGPKEVDGVIVEGSYKSHQVPLAKAGSDEVHLGKLRDWLSNYDIGNLLPEGKPTDSVLGAIPKNDAKKLGQLKATYDPYVGLKLPDWKPLAVSPGEQDSCMKVTGKLLDKVMQENPHSFRMFSPDELESNKLDAVLDHTGRNFQWDQYSRNQGGRVIEILSEHCCQGFMQGYTLTGRVGLFPSYESFLGIVHTMMVQYAKFNKIAKQVKWRGDLASINYIETSTWTRQEHNGFSHQNPSFIGAVLNLKAEAARVYLPPDANCFLSTVHHCLKSKNYVNLVIGSKQPTANYLDADAAEEHCRLGASTWSFASTDGGADPDVVLVGVGVEVTFEVVKAAELLRTLAPELRVRVVNVTDLMVLKAEAKHPHALTRQLFLETFTDDRAVCFNYHGYPTELQGLLFGRPNLDRMTVEGYREEGSTTTPFDMMLVNCVSRYDVAIRALKGGAKVNEKVKTGLDGKIKEIEAKVKKIRDYILEHGKDPDDLYDTPKF</sequence>
<dbReference type="PROSITE" id="PS60003">
    <property type="entry name" value="PHOSPHOKETOLASE_2"/>
    <property type="match status" value="1"/>
</dbReference>
<feature type="non-terminal residue" evidence="7">
    <location>
        <position position="1"/>
    </location>
</feature>
<evidence type="ECO:0000256" key="2">
    <source>
        <dbReference type="ARBA" id="ARBA00005623"/>
    </source>
</evidence>
<protein>
    <submittedName>
        <fullName evidence="7">D-xylulose 5-phosphate d-fructose 6-phosphate</fullName>
    </submittedName>
</protein>
<dbReference type="InterPro" id="IPR019789">
    <property type="entry name" value="Xul5P/Fru6P_PKetolase_ThDP_BS"/>
</dbReference>
<reference evidence="7 8" key="1">
    <citation type="submission" date="2015-06" db="EMBL/GenBank/DDBJ databases">
        <title>Survival trade-offs in plant roots during colonization by closely related pathogenic and mutualistic fungi.</title>
        <authorList>
            <person name="Hacquard S."/>
            <person name="Kracher B."/>
            <person name="Hiruma K."/>
            <person name="Weinman A."/>
            <person name="Muench P."/>
            <person name="Garrido Oter R."/>
            <person name="Ver Loren van Themaat E."/>
            <person name="Dallerey J.-F."/>
            <person name="Damm U."/>
            <person name="Henrissat B."/>
            <person name="Lespinet O."/>
            <person name="Thon M."/>
            <person name="Kemen E."/>
            <person name="McHardy A.C."/>
            <person name="Schulze-Lefert P."/>
            <person name="O'Connell R.J."/>
        </authorList>
    </citation>
    <scope>NUCLEOTIDE SEQUENCE [LARGE SCALE GENOMIC DNA]</scope>
    <source>
        <strain evidence="7 8">MAFF 238704</strain>
    </source>
</reference>
<dbReference type="Pfam" id="PF09363">
    <property type="entry name" value="XFP_C"/>
    <property type="match status" value="1"/>
</dbReference>
<dbReference type="Gene3D" id="3.40.50.920">
    <property type="match status" value="1"/>
</dbReference>
<keyword evidence="3" id="KW-0786">Thiamine pyrophosphate</keyword>
<gene>
    <name evidence="7" type="ORF">CI238_10460</name>
</gene>
<dbReference type="GO" id="GO:0016832">
    <property type="term" value="F:aldehyde-lyase activity"/>
    <property type="evidence" value="ECO:0007669"/>
    <property type="project" value="InterPro"/>
</dbReference>
<dbReference type="AlphaFoldDB" id="A0A167AW80"/>
<dbReference type="InterPro" id="IPR029061">
    <property type="entry name" value="THDP-binding"/>
</dbReference>
<comment type="similarity">
    <text evidence="2">Belongs to the XFP family.</text>
</comment>
<dbReference type="SUPFAM" id="SSF52518">
    <property type="entry name" value="Thiamin diphosphate-binding fold (THDP-binding)"/>
    <property type="match status" value="2"/>
</dbReference>
<evidence type="ECO:0000313" key="8">
    <source>
        <dbReference type="Proteomes" id="UP000076584"/>
    </source>
</evidence>
<dbReference type="STRING" id="1573173.A0A167AW80"/>
<name>A0A167AW80_COLIC</name>
<organism evidence="7 8">
    <name type="scientific">Colletotrichum incanum</name>
    <name type="common">Soybean anthracnose fungus</name>
    <dbReference type="NCBI Taxonomy" id="1573173"/>
    <lineage>
        <taxon>Eukaryota</taxon>
        <taxon>Fungi</taxon>
        <taxon>Dikarya</taxon>
        <taxon>Ascomycota</taxon>
        <taxon>Pezizomycotina</taxon>
        <taxon>Sordariomycetes</taxon>
        <taxon>Hypocreomycetidae</taxon>
        <taxon>Glomerellales</taxon>
        <taxon>Glomerellaceae</taxon>
        <taxon>Colletotrichum</taxon>
        <taxon>Colletotrichum spaethianum species complex</taxon>
    </lineage>
</organism>
<evidence type="ECO:0000313" key="7">
    <source>
        <dbReference type="EMBL" id="KZL80600.1"/>
    </source>
</evidence>
<keyword evidence="8" id="KW-1185">Reference proteome</keyword>
<comment type="cofactor">
    <cofactor evidence="1">
        <name>thiamine diphosphate</name>
        <dbReference type="ChEBI" id="CHEBI:58937"/>
    </cofactor>
</comment>
<dbReference type="Pfam" id="PF03894">
    <property type="entry name" value="XFP"/>
    <property type="match status" value="1"/>
</dbReference>
<dbReference type="PANTHER" id="PTHR31273">
    <property type="entry name" value="PHOSPHOKETOLASE-RELATED"/>
    <property type="match status" value="1"/>
</dbReference>
<dbReference type="InterPro" id="IPR018969">
    <property type="entry name" value="Xul5P/Fru6P_PKetolase_C"/>
</dbReference>
<dbReference type="GO" id="GO:0005975">
    <property type="term" value="P:carbohydrate metabolic process"/>
    <property type="evidence" value="ECO:0007669"/>
    <property type="project" value="InterPro"/>
</dbReference>
<evidence type="ECO:0000259" key="6">
    <source>
        <dbReference type="Pfam" id="PF09364"/>
    </source>
</evidence>
<comment type="caution">
    <text evidence="7">The sequence shown here is derived from an EMBL/GenBank/DDBJ whole genome shotgun (WGS) entry which is preliminary data.</text>
</comment>
<dbReference type="InterPro" id="IPR005593">
    <property type="entry name" value="Xul5P/Fru6P_PKetolase"/>
</dbReference>
<dbReference type="Proteomes" id="UP000076584">
    <property type="component" value="Unassembled WGS sequence"/>
</dbReference>